<dbReference type="PATRIC" id="fig|456.5.peg.2468"/>
<protein>
    <submittedName>
        <fullName evidence="2">Cysteine protease</fullName>
    </submittedName>
</protein>
<name>A0A0W0VCW3_9GAMM</name>
<organism evidence="2 3">
    <name type="scientific">Legionella jordanis</name>
    <dbReference type="NCBI Taxonomy" id="456"/>
    <lineage>
        <taxon>Bacteria</taxon>
        <taxon>Pseudomonadati</taxon>
        <taxon>Pseudomonadota</taxon>
        <taxon>Gammaproteobacteria</taxon>
        <taxon>Legionellales</taxon>
        <taxon>Legionellaceae</taxon>
        <taxon>Legionella</taxon>
    </lineage>
</organism>
<dbReference type="AlphaFoldDB" id="A0A0W0VCW3"/>
<evidence type="ECO:0000313" key="2">
    <source>
        <dbReference type="EMBL" id="KTD17985.1"/>
    </source>
</evidence>
<dbReference type="CDD" id="cd02619">
    <property type="entry name" value="Peptidase_C1"/>
    <property type="match status" value="1"/>
</dbReference>
<evidence type="ECO:0000313" key="3">
    <source>
        <dbReference type="Proteomes" id="UP000055035"/>
    </source>
</evidence>
<keyword evidence="2" id="KW-0378">Hydrolase</keyword>
<keyword evidence="1" id="KW-0732">Signal</keyword>
<comment type="caution">
    <text evidence="2">The sequence shown here is derived from an EMBL/GenBank/DDBJ whole genome shotgun (WGS) entry which is preliminary data.</text>
</comment>
<dbReference type="OrthoDB" id="3648721at2"/>
<dbReference type="GO" id="GO:0006508">
    <property type="term" value="P:proteolysis"/>
    <property type="evidence" value="ECO:0007669"/>
    <property type="project" value="UniProtKB-KW"/>
</dbReference>
<dbReference type="Gene3D" id="3.90.70.10">
    <property type="entry name" value="Cysteine proteinases"/>
    <property type="match status" value="1"/>
</dbReference>
<feature type="chain" id="PRO_5006914664" evidence="1">
    <location>
        <begin position="20"/>
        <end position="369"/>
    </location>
</feature>
<evidence type="ECO:0000256" key="1">
    <source>
        <dbReference type="SAM" id="SignalP"/>
    </source>
</evidence>
<dbReference type="RefSeq" id="WP_058471686.1">
    <property type="nucleotide sequence ID" value="NZ_CAAAIC010000001.1"/>
</dbReference>
<accession>A0A0W0VCW3</accession>
<dbReference type="Pfam" id="PF03051">
    <property type="entry name" value="Peptidase_C1_2"/>
    <property type="match status" value="1"/>
</dbReference>
<keyword evidence="3" id="KW-1185">Reference proteome</keyword>
<feature type="signal peptide" evidence="1">
    <location>
        <begin position="1"/>
        <end position="19"/>
    </location>
</feature>
<dbReference type="STRING" id="456.Ljor_2291"/>
<dbReference type="GO" id="GO:0070005">
    <property type="term" value="F:cysteine-type aminopeptidase activity"/>
    <property type="evidence" value="ECO:0007669"/>
    <property type="project" value="InterPro"/>
</dbReference>
<dbReference type="SUPFAM" id="SSF54001">
    <property type="entry name" value="Cysteine proteinases"/>
    <property type="match status" value="1"/>
</dbReference>
<proteinExistence type="predicted"/>
<reference evidence="2 3" key="1">
    <citation type="submission" date="2015-11" db="EMBL/GenBank/DDBJ databases">
        <title>Genomic analysis of 38 Legionella species identifies large and diverse effector repertoires.</title>
        <authorList>
            <person name="Burstein D."/>
            <person name="Amaro F."/>
            <person name="Zusman T."/>
            <person name="Lifshitz Z."/>
            <person name="Cohen O."/>
            <person name="Gilbert J.A."/>
            <person name="Pupko T."/>
            <person name="Shuman H.A."/>
            <person name="Segal G."/>
        </authorList>
    </citation>
    <scope>NUCLEOTIDE SEQUENCE [LARGE SCALE GENOMIC DNA]</scope>
    <source>
        <strain evidence="2 3">BL-540</strain>
    </source>
</reference>
<gene>
    <name evidence="2" type="ORF">Ljor_2291</name>
</gene>
<dbReference type="EMBL" id="LNYJ01000011">
    <property type="protein sequence ID" value="KTD17985.1"/>
    <property type="molecule type" value="Genomic_DNA"/>
</dbReference>
<keyword evidence="2" id="KW-0645">Protease</keyword>
<dbReference type="InterPro" id="IPR004134">
    <property type="entry name" value="Peptidase_C1B"/>
</dbReference>
<dbReference type="InterPro" id="IPR038765">
    <property type="entry name" value="Papain-like_cys_pep_sf"/>
</dbReference>
<dbReference type="Proteomes" id="UP000055035">
    <property type="component" value="Unassembled WGS sequence"/>
</dbReference>
<sequence>MKLARVAILSMMVSGSLTAQDVKIAGTVTKSAKLPVPPAVTGDQRVARMASNEVINIKFLNIQLSERAKQNFVKRAQTVLNRLQQPSLSQQTTSENGNSRVSLGMNDVPVLDQGAHGTCVTFANTAAVDAALNKGDYISQLCQLELGNYLEKNAYSTSGWDGSFGRIVLNQMDVYGVISKELQKSQGCGGLTEYPVHDGSIPEGFMNPEEYHQNSENLADRIAWTPVLDVVQAFSDRVDTEKTLNDVKLSLRAGDRVTFGVLLLDFDLGFLGAVGSHKTTYDTWVLTPEIARDVYLGGNFGGHEMVITGYDDNAIAVDEQGRKHRGLLTLRNSWGDNVGDHGDFYMSYDYFKLLVIEAQRIRSSDVAEG</sequence>